<accession>A0A1I7S7U9</accession>
<dbReference type="Proteomes" id="UP000095284">
    <property type="component" value="Unplaced"/>
</dbReference>
<dbReference type="SMR" id="A0A1I7S7U9"/>
<evidence type="ECO:0000256" key="5">
    <source>
        <dbReference type="ARBA" id="ARBA00023163"/>
    </source>
</evidence>
<evidence type="ECO:0000313" key="10">
    <source>
        <dbReference type="Proteomes" id="UP000659654"/>
    </source>
</evidence>
<protein>
    <submittedName>
        <fullName evidence="8">(pine wood nematode) hypothetical protein</fullName>
    </submittedName>
</protein>
<dbReference type="SUPFAM" id="SSF50978">
    <property type="entry name" value="WD40 repeat-like"/>
    <property type="match status" value="1"/>
</dbReference>
<keyword evidence="5" id="KW-0804">Transcription</keyword>
<dbReference type="EMBL" id="CAJFDI010000001">
    <property type="protein sequence ID" value="CAD5210803.1"/>
    <property type="molecule type" value="Genomic_DNA"/>
</dbReference>
<dbReference type="PROSITE" id="PS50294">
    <property type="entry name" value="WD_REPEATS_REGION"/>
    <property type="match status" value="2"/>
</dbReference>
<dbReference type="SMART" id="SM00320">
    <property type="entry name" value="WD40"/>
    <property type="match status" value="6"/>
</dbReference>
<sequence length="495" mass="55191">MGSQWDTHSSEFPDGPSQRADVMQESSAMTTRSESRQSLGSLASDEIVFHPKTFKGHSSPKKDPPTPEPKGDDWEALEVGKENVNLEKATRRRSRTKKEVLKMGGSEVTTASKPARRKHAKKLSSGNAPYSYSCTLNESHQSSVYGVMFNPYLPCDEEYYMATCGSNQVNVYRLTDDGKKPEHVVQLIDSNKEECFYALTWAIDEIIRTFVLVVGGAKGIIRVIDPMAKKTISTLRGHGESVNEIRTSPMNSMIVASASKDRTARVWNVALQNCLAIYGGSEGHLDEVISLDFHHTQDFLLTASMDHTIRVWDLRPETEVGKRIQESVDPSKHESFATLPSIENHFSLAVAKDVHTNYVDCARFYGNFIISKSCENQIVLWRFGGFDQPVSGQGTLLRTETYVLHTAWVEVPKSSIWFIKFDIDPDNKYLAVGNEEGTVKLVDLHSIKPEAKKPDYALSCPETGRVCVRQTAFSPDGKVLVSSGEGGVIVRYDRK</sequence>
<evidence type="ECO:0000256" key="6">
    <source>
        <dbReference type="PROSITE-ProRule" id="PRU00221"/>
    </source>
</evidence>
<evidence type="ECO:0000256" key="4">
    <source>
        <dbReference type="ARBA" id="ARBA00023015"/>
    </source>
</evidence>
<dbReference type="EMBL" id="CAJFCV020000001">
    <property type="protein sequence ID" value="CAG9087046.1"/>
    <property type="molecule type" value="Genomic_DNA"/>
</dbReference>
<dbReference type="InterPro" id="IPR051243">
    <property type="entry name" value="PcG_WD-repeat"/>
</dbReference>
<evidence type="ECO:0000256" key="1">
    <source>
        <dbReference type="ARBA" id="ARBA00008075"/>
    </source>
</evidence>
<dbReference type="Gene3D" id="2.130.10.10">
    <property type="entry name" value="YVTN repeat-like/Quinoprotein amine dehydrogenase"/>
    <property type="match status" value="1"/>
</dbReference>
<dbReference type="InterPro" id="IPR015943">
    <property type="entry name" value="WD40/YVTN_repeat-like_dom_sf"/>
</dbReference>
<dbReference type="OrthoDB" id="7318948at2759"/>
<reference evidence="8" key="2">
    <citation type="submission" date="2020-09" db="EMBL/GenBank/DDBJ databases">
        <authorList>
            <person name="Kikuchi T."/>
        </authorList>
    </citation>
    <scope>NUCLEOTIDE SEQUENCE</scope>
    <source>
        <strain evidence="8">Ka4C1</strain>
    </source>
</reference>
<dbReference type="Proteomes" id="UP000582659">
    <property type="component" value="Unassembled WGS sequence"/>
</dbReference>
<evidence type="ECO:0000313" key="9">
    <source>
        <dbReference type="Proteomes" id="UP000095284"/>
    </source>
</evidence>
<reference evidence="11" key="1">
    <citation type="submission" date="2016-11" db="UniProtKB">
        <authorList>
            <consortium name="WormBaseParasite"/>
        </authorList>
    </citation>
    <scope>IDENTIFICATION</scope>
</reference>
<proteinExistence type="inferred from homology"/>
<feature type="region of interest" description="Disordered" evidence="7">
    <location>
        <begin position="1"/>
        <end position="125"/>
    </location>
</feature>
<evidence type="ECO:0000256" key="2">
    <source>
        <dbReference type="ARBA" id="ARBA00022574"/>
    </source>
</evidence>
<organism evidence="9 11">
    <name type="scientific">Bursaphelenchus xylophilus</name>
    <name type="common">Pinewood nematode worm</name>
    <name type="synonym">Aphelenchoides xylophilus</name>
    <dbReference type="NCBI Taxonomy" id="6326"/>
    <lineage>
        <taxon>Eukaryota</taxon>
        <taxon>Metazoa</taxon>
        <taxon>Ecdysozoa</taxon>
        <taxon>Nematoda</taxon>
        <taxon>Chromadorea</taxon>
        <taxon>Rhabditida</taxon>
        <taxon>Tylenchina</taxon>
        <taxon>Tylenchomorpha</taxon>
        <taxon>Aphelenchoidea</taxon>
        <taxon>Aphelenchoididae</taxon>
        <taxon>Bursaphelenchus</taxon>
    </lineage>
</organism>
<keyword evidence="10" id="KW-1185">Reference proteome</keyword>
<name>A0A1I7S7U9_BURXY</name>
<gene>
    <name evidence="8" type="ORF">BXYJ_LOCUS2111</name>
</gene>
<feature type="repeat" description="WD" evidence="6">
    <location>
        <begin position="281"/>
        <end position="322"/>
    </location>
</feature>
<evidence type="ECO:0000256" key="7">
    <source>
        <dbReference type="SAM" id="MobiDB-lite"/>
    </source>
</evidence>
<dbReference type="PANTHER" id="PTHR10253">
    <property type="entry name" value="POLYCOMB PROTEIN"/>
    <property type="match status" value="1"/>
</dbReference>
<dbReference type="InterPro" id="IPR036322">
    <property type="entry name" value="WD40_repeat_dom_sf"/>
</dbReference>
<feature type="compositionally biased region" description="Basic and acidic residues" evidence="7">
    <location>
        <begin position="60"/>
        <end position="89"/>
    </location>
</feature>
<evidence type="ECO:0000256" key="3">
    <source>
        <dbReference type="ARBA" id="ARBA00022737"/>
    </source>
</evidence>
<dbReference type="PROSITE" id="PS50082">
    <property type="entry name" value="WD_REPEATS_2"/>
    <property type="match status" value="2"/>
</dbReference>
<keyword evidence="3" id="KW-0677">Repeat</keyword>
<keyword evidence="2 6" id="KW-0853">WD repeat</keyword>
<dbReference type="PRINTS" id="PR00320">
    <property type="entry name" value="GPROTEINBRPT"/>
</dbReference>
<feature type="compositionally biased region" description="Polar residues" evidence="7">
    <location>
        <begin position="24"/>
        <end position="41"/>
    </location>
</feature>
<evidence type="ECO:0000313" key="11">
    <source>
        <dbReference type="WBParaSite" id="BXY_0909200.1"/>
    </source>
</evidence>
<dbReference type="InterPro" id="IPR001680">
    <property type="entry name" value="WD40_rpt"/>
</dbReference>
<dbReference type="Proteomes" id="UP000659654">
    <property type="component" value="Unassembled WGS sequence"/>
</dbReference>
<dbReference type="AlphaFoldDB" id="A0A1I7S7U9"/>
<dbReference type="eggNOG" id="KOG1034">
    <property type="taxonomic scope" value="Eukaryota"/>
</dbReference>
<dbReference type="Pfam" id="PF00400">
    <property type="entry name" value="WD40"/>
    <property type="match status" value="3"/>
</dbReference>
<dbReference type="InterPro" id="IPR020472">
    <property type="entry name" value="WD40_PAC1"/>
</dbReference>
<feature type="repeat" description="WD" evidence="6">
    <location>
        <begin position="235"/>
        <end position="269"/>
    </location>
</feature>
<comment type="similarity">
    <text evidence="1">Belongs to the WD repeat ESC family.</text>
</comment>
<keyword evidence="4" id="KW-0805">Transcription regulation</keyword>
<dbReference type="WBParaSite" id="BXY_0909200.1">
    <property type="protein sequence ID" value="BXY_0909200.1"/>
    <property type="gene ID" value="BXY_0909200"/>
</dbReference>
<evidence type="ECO:0000313" key="8">
    <source>
        <dbReference type="EMBL" id="CAD5210803.1"/>
    </source>
</evidence>
<dbReference type="PROSITE" id="PS00678">
    <property type="entry name" value="WD_REPEATS_1"/>
    <property type="match status" value="2"/>
</dbReference>
<dbReference type="InterPro" id="IPR019775">
    <property type="entry name" value="WD40_repeat_CS"/>
</dbReference>